<evidence type="ECO:0000256" key="2">
    <source>
        <dbReference type="ARBA" id="ARBA00007362"/>
    </source>
</evidence>
<proteinExistence type="inferred from homology"/>
<evidence type="ECO:0000256" key="3">
    <source>
        <dbReference type="ARBA" id="ARBA00022692"/>
    </source>
</evidence>
<keyword evidence="4" id="KW-1133">Transmembrane helix</keyword>
<keyword evidence="3" id="KW-0812">Transmembrane</keyword>
<dbReference type="PANTHER" id="PTHR32322">
    <property type="entry name" value="INNER MEMBRANE TRANSPORTER"/>
    <property type="match status" value="1"/>
</dbReference>
<gene>
    <name evidence="6" type="ORF">SAMN05216576_1169</name>
</gene>
<keyword evidence="7" id="KW-1185">Reference proteome</keyword>
<dbReference type="InterPro" id="IPR000620">
    <property type="entry name" value="EamA_dom"/>
</dbReference>
<dbReference type="Pfam" id="PF00892">
    <property type="entry name" value="EamA"/>
    <property type="match status" value="2"/>
</dbReference>
<organism evidence="6 7">
    <name type="scientific">Ectopseudomonas chengduensis</name>
    <dbReference type="NCBI Taxonomy" id="489632"/>
    <lineage>
        <taxon>Bacteria</taxon>
        <taxon>Pseudomonadati</taxon>
        <taxon>Pseudomonadota</taxon>
        <taxon>Gammaproteobacteria</taxon>
        <taxon>Pseudomonadales</taxon>
        <taxon>Pseudomonadaceae</taxon>
        <taxon>Ectopseudomonas</taxon>
    </lineage>
</organism>
<evidence type="ECO:0000256" key="4">
    <source>
        <dbReference type="ARBA" id="ARBA00022989"/>
    </source>
</evidence>
<dbReference type="InterPro" id="IPR037185">
    <property type="entry name" value="EmrE-like"/>
</dbReference>
<dbReference type="Proteomes" id="UP000199467">
    <property type="component" value="Unassembled WGS sequence"/>
</dbReference>
<dbReference type="GO" id="GO:0016020">
    <property type="term" value="C:membrane"/>
    <property type="evidence" value="ECO:0007669"/>
    <property type="project" value="UniProtKB-SubCell"/>
</dbReference>
<name>A0A1G6UKZ8_9GAMM</name>
<comment type="similarity">
    <text evidence="2">Belongs to the EamA transporter family.</text>
</comment>
<sequence>MTAVRKGADFFLFQLMLLLCAIWGSQQVAIKLAADDIAPMLQVALRSGVAAVLVGLLLLWQRGWREWLSTTWLAGILAGVLFALEFFFIALGLRYTTASHMAVFLYTAPIFSALGLHLLLPSERLRRLQWLGIALCFGGVVMAFGVGGNWAEIDHDMLLGDALGLCAGMAWGATTVVVRGSRLSEAPAGLTLFYQLAVAFVLLLAYALVVVDLSQLRWTPVAIASILLQGVVVSFFTYLAWFWLLRRYLASNMAVFSFMTPLFGVTFGVLVLDEPLTLNFIIGAALVLSGITLVSSEAWLRRRLSGWRGLPQQP</sequence>
<accession>A0A1G6UKZ8</accession>
<dbReference type="AlphaFoldDB" id="A0A1G6UKZ8"/>
<dbReference type="PANTHER" id="PTHR32322:SF2">
    <property type="entry name" value="EAMA DOMAIN-CONTAINING PROTEIN"/>
    <property type="match status" value="1"/>
</dbReference>
<dbReference type="RefSeq" id="WP_017676954.1">
    <property type="nucleotide sequence ID" value="NZ_FMZQ01000016.1"/>
</dbReference>
<evidence type="ECO:0000313" key="6">
    <source>
        <dbReference type="EMBL" id="SDD41924.1"/>
    </source>
</evidence>
<dbReference type="InterPro" id="IPR050638">
    <property type="entry name" value="AA-Vitamin_Transporters"/>
</dbReference>
<reference evidence="7" key="1">
    <citation type="submission" date="2016-10" db="EMBL/GenBank/DDBJ databases">
        <authorList>
            <person name="Varghese N."/>
            <person name="Submissions S."/>
        </authorList>
    </citation>
    <scope>NUCLEOTIDE SEQUENCE [LARGE SCALE GENOMIC DNA]</scope>
    <source>
        <strain evidence="7">DSM 26382</strain>
    </source>
</reference>
<dbReference type="SUPFAM" id="SSF103481">
    <property type="entry name" value="Multidrug resistance efflux transporter EmrE"/>
    <property type="match status" value="2"/>
</dbReference>
<evidence type="ECO:0000313" key="7">
    <source>
        <dbReference type="Proteomes" id="UP000199467"/>
    </source>
</evidence>
<evidence type="ECO:0000256" key="1">
    <source>
        <dbReference type="ARBA" id="ARBA00004141"/>
    </source>
</evidence>
<keyword evidence="5" id="KW-0472">Membrane</keyword>
<protein>
    <submittedName>
        <fullName evidence="6">EamA-like transporter family protein</fullName>
    </submittedName>
</protein>
<evidence type="ECO:0000256" key="5">
    <source>
        <dbReference type="ARBA" id="ARBA00023136"/>
    </source>
</evidence>
<comment type="subcellular location">
    <subcellularLocation>
        <location evidence="1">Membrane</location>
        <topology evidence="1">Multi-pass membrane protein</topology>
    </subcellularLocation>
</comment>
<dbReference type="EMBL" id="FMZQ01000016">
    <property type="protein sequence ID" value="SDD41924.1"/>
    <property type="molecule type" value="Genomic_DNA"/>
</dbReference>